<evidence type="ECO:0000313" key="3">
    <source>
        <dbReference type="Proteomes" id="UP000765509"/>
    </source>
</evidence>
<keyword evidence="3" id="KW-1185">Reference proteome</keyword>
<feature type="region of interest" description="Disordered" evidence="1">
    <location>
        <begin position="114"/>
        <end position="141"/>
    </location>
</feature>
<dbReference type="EMBL" id="AVOT02022382">
    <property type="protein sequence ID" value="MBW0511794.1"/>
    <property type="molecule type" value="Genomic_DNA"/>
</dbReference>
<dbReference type="Proteomes" id="UP000765509">
    <property type="component" value="Unassembled WGS sequence"/>
</dbReference>
<proteinExistence type="predicted"/>
<organism evidence="2 3">
    <name type="scientific">Austropuccinia psidii MF-1</name>
    <dbReference type="NCBI Taxonomy" id="1389203"/>
    <lineage>
        <taxon>Eukaryota</taxon>
        <taxon>Fungi</taxon>
        <taxon>Dikarya</taxon>
        <taxon>Basidiomycota</taxon>
        <taxon>Pucciniomycotina</taxon>
        <taxon>Pucciniomycetes</taxon>
        <taxon>Pucciniales</taxon>
        <taxon>Sphaerophragmiaceae</taxon>
        <taxon>Austropuccinia</taxon>
    </lineage>
</organism>
<gene>
    <name evidence="2" type="ORF">O181_051509</name>
</gene>
<evidence type="ECO:0000256" key="1">
    <source>
        <dbReference type="SAM" id="MobiDB-lite"/>
    </source>
</evidence>
<accession>A0A9Q3HQS5</accession>
<reference evidence="2" key="1">
    <citation type="submission" date="2021-03" db="EMBL/GenBank/DDBJ databases">
        <title>Draft genome sequence of rust myrtle Austropuccinia psidii MF-1, a brazilian biotype.</title>
        <authorList>
            <person name="Quecine M.C."/>
            <person name="Pachon D.M.R."/>
            <person name="Bonatelli M.L."/>
            <person name="Correr F.H."/>
            <person name="Franceschini L.M."/>
            <person name="Leite T.F."/>
            <person name="Margarido G.R.A."/>
            <person name="Almeida C.A."/>
            <person name="Ferrarezi J.A."/>
            <person name="Labate C.A."/>
        </authorList>
    </citation>
    <scope>NUCLEOTIDE SEQUENCE</scope>
    <source>
        <strain evidence="2">MF-1</strain>
    </source>
</reference>
<protein>
    <submittedName>
        <fullName evidence="2">Uncharacterized protein</fullName>
    </submittedName>
</protein>
<evidence type="ECO:0000313" key="2">
    <source>
        <dbReference type="EMBL" id="MBW0511794.1"/>
    </source>
</evidence>
<dbReference type="AlphaFoldDB" id="A0A9Q3HQS5"/>
<name>A0A9Q3HQS5_9BASI</name>
<comment type="caution">
    <text evidence="2">The sequence shown here is derived from an EMBL/GenBank/DDBJ whole genome shotgun (WGS) entry which is preliminary data.</text>
</comment>
<sequence>MVVAIQPGAKLGPIGHVISFRANWPPWVFYGSYAITHSNGHLWPQAISCCHWPSWPISTAPTPRPSSLILGLGGSFCLQGASRLPSHLHPTWETPFHQGGSGLNGLFGPFRPAGRDSRSTGQLGPFWPNPMRPKGAKGGYHLAPKARWVPNHNWTHPTQN</sequence>